<dbReference type="EMBL" id="KK107372">
    <property type="protein sequence ID" value="EZA51815.1"/>
    <property type="molecule type" value="Genomic_DNA"/>
</dbReference>
<gene>
    <name evidence="1" type="ORF">X777_09572</name>
</gene>
<protein>
    <submittedName>
        <fullName evidence="1">Uncharacterized protein</fullName>
    </submittedName>
</protein>
<feature type="non-terminal residue" evidence="1">
    <location>
        <position position="1"/>
    </location>
</feature>
<accession>A0A026W6Y0</accession>
<name>A0A026W6Y0_OOCBI</name>
<organism evidence="1 2">
    <name type="scientific">Ooceraea biroi</name>
    <name type="common">Clonal raider ant</name>
    <name type="synonym">Cerapachys biroi</name>
    <dbReference type="NCBI Taxonomy" id="2015173"/>
    <lineage>
        <taxon>Eukaryota</taxon>
        <taxon>Metazoa</taxon>
        <taxon>Ecdysozoa</taxon>
        <taxon>Arthropoda</taxon>
        <taxon>Hexapoda</taxon>
        <taxon>Insecta</taxon>
        <taxon>Pterygota</taxon>
        <taxon>Neoptera</taxon>
        <taxon>Endopterygota</taxon>
        <taxon>Hymenoptera</taxon>
        <taxon>Apocrita</taxon>
        <taxon>Aculeata</taxon>
        <taxon>Formicoidea</taxon>
        <taxon>Formicidae</taxon>
        <taxon>Dorylinae</taxon>
        <taxon>Ooceraea</taxon>
    </lineage>
</organism>
<sequence length="41" mass="4727">ERERGQSDDNKACATTRKQGYCQIDARAGLVQRHTFKCEKK</sequence>
<evidence type="ECO:0000313" key="1">
    <source>
        <dbReference type="EMBL" id="EZA51815.1"/>
    </source>
</evidence>
<evidence type="ECO:0000313" key="2">
    <source>
        <dbReference type="Proteomes" id="UP000053097"/>
    </source>
</evidence>
<reference evidence="1 2" key="1">
    <citation type="journal article" date="2014" name="Curr. Biol.">
        <title>The genome of the clonal raider ant Cerapachys biroi.</title>
        <authorList>
            <person name="Oxley P.R."/>
            <person name="Ji L."/>
            <person name="Fetter-Pruneda I."/>
            <person name="McKenzie S.K."/>
            <person name="Li C."/>
            <person name="Hu H."/>
            <person name="Zhang G."/>
            <person name="Kronauer D.J."/>
        </authorList>
    </citation>
    <scope>NUCLEOTIDE SEQUENCE [LARGE SCALE GENOMIC DNA]</scope>
</reference>
<dbReference type="AlphaFoldDB" id="A0A026W6Y0"/>
<proteinExistence type="predicted"/>
<keyword evidence="2" id="KW-1185">Reference proteome</keyword>
<dbReference type="Proteomes" id="UP000053097">
    <property type="component" value="Unassembled WGS sequence"/>
</dbReference>